<name>A0A0F9EG26_9ZZZZ</name>
<sequence length="108" mass="12482">RRTIRLLGTVPLQQRRTIWEKIKQKLEILMLTGEVKLLSEVKENFVTFDNLKIGEGVVDDTGVRIKAKHNAYFHFTTRGLVFSNCKTNWPRQAIGRVGKFRLIAEEIG</sequence>
<proteinExistence type="predicted"/>
<feature type="non-terminal residue" evidence="1">
    <location>
        <position position="1"/>
    </location>
</feature>
<gene>
    <name evidence="1" type="ORF">LCGC14_2157110</name>
</gene>
<accession>A0A0F9EG26</accession>
<protein>
    <submittedName>
        <fullName evidence="1">Uncharacterized protein</fullName>
    </submittedName>
</protein>
<comment type="caution">
    <text evidence="1">The sequence shown here is derived from an EMBL/GenBank/DDBJ whole genome shotgun (WGS) entry which is preliminary data.</text>
</comment>
<reference evidence="1" key="1">
    <citation type="journal article" date="2015" name="Nature">
        <title>Complex archaea that bridge the gap between prokaryotes and eukaryotes.</title>
        <authorList>
            <person name="Spang A."/>
            <person name="Saw J.H."/>
            <person name="Jorgensen S.L."/>
            <person name="Zaremba-Niedzwiedzka K."/>
            <person name="Martijn J."/>
            <person name="Lind A.E."/>
            <person name="van Eijk R."/>
            <person name="Schleper C."/>
            <person name="Guy L."/>
            <person name="Ettema T.J."/>
        </authorList>
    </citation>
    <scope>NUCLEOTIDE SEQUENCE</scope>
</reference>
<dbReference type="AlphaFoldDB" id="A0A0F9EG26"/>
<dbReference type="EMBL" id="LAZR01027604">
    <property type="protein sequence ID" value="KKL65221.1"/>
    <property type="molecule type" value="Genomic_DNA"/>
</dbReference>
<evidence type="ECO:0000313" key="1">
    <source>
        <dbReference type="EMBL" id="KKL65221.1"/>
    </source>
</evidence>
<organism evidence="1">
    <name type="scientific">marine sediment metagenome</name>
    <dbReference type="NCBI Taxonomy" id="412755"/>
    <lineage>
        <taxon>unclassified sequences</taxon>
        <taxon>metagenomes</taxon>
        <taxon>ecological metagenomes</taxon>
    </lineage>
</organism>